<dbReference type="Proteomes" id="UP000521748">
    <property type="component" value="Unassembled WGS sequence"/>
</dbReference>
<reference evidence="2 3" key="1">
    <citation type="submission" date="2020-07" db="EMBL/GenBank/DDBJ databases">
        <title>Sequencing the genomes of 1000 actinobacteria strains.</title>
        <authorList>
            <person name="Klenk H.-P."/>
        </authorList>
    </citation>
    <scope>NUCLEOTIDE SEQUENCE [LARGE SCALE GENOMIC DNA]</scope>
    <source>
        <strain evidence="2 3">DSM 102047</strain>
    </source>
</reference>
<gene>
    <name evidence="2" type="ORF">FHU41_001561</name>
</gene>
<name>A0A7Y9LTQ3_9MICC</name>
<sequence length="62" mass="6565">MSSSTALPEAIETMPGKVMPEVLKELDFEISGALVTPATMDNNTTVTLSSSCTGRPQQPTRP</sequence>
<accession>A0A7Y9LTQ3</accession>
<dbReference type="RefSeq" id="WP_179388987.1">
    <property type="nucleotide sequence ID" value="NZ_JACBYQ010000001.1"/>
</dbReference>
<evidence type="ECO:0000313" key="3">
    <source>
        <dbReference type="Proteomes" id="UP000521748"/>
    </source>
</evidence>
<dbReference type="AlphaFoldDB" id="A0A7Y9LTQ3"/>
<evidence type="ECO:0000256" key="1">
    <source>
        <dbReference type="SAM" id="MobiDB-lite"/>
    </source>
</evidence>
<feature type="region of interest" description="Disordered" evidence="1">
    <location>
        <begin position="42"/>
        <end position="62"/>
    </location>
</feature>
<organism evidence="2 3">
    <name type="scientific">Psychromicrobium silvestre</name>
    <dbReference type="NCBI Taxonomy" id="1645614"/>
    <lineage>
        <taxon>Bacteria</taxon>
        <taxon>Bacillati</taxon>
        <taxon>Actinomycetota</taxon>
        <taxon>Actinomycetes</taxon>
        <taxon>Micrococcales</taxon>
        <taxon>Micrococcaceae</taxon>
        <taxon>Psychromicrobium</taxon>
    </lineage>
</organism>
<keyword evidence="3" id="KW-1185">Reference proteome</keyword>
<dbReference type="EMBL" id="JACBYQ010000001">
    <property type="protein sequence ID" value="NYE95340.1"/>
    <property type="molecule type" value="Genomic_DNA"/>
</dbReference>
<evidence type="ECO:0000313" key="2">
    <source>
        <dbReference type="EMBL" id="NYE95340.1"/>
    </source>
</evidence>
<protein>
    <submittedName>
        <fullName evidence="2">Glycerol-3-phosphate responsive antiterminator</fullName>
    </submittedName>
</protein>
<proteinExistence type="predicted"/>
<comment type="caution">
    <text evidence="2">The sequence shown here is derived from an EMBL/GenBank/DDBJ whole genome shotgun (WGS) entry which is preliminary data.</text>
</comment>